<keyword evidence="4" id="KW-0067">ATP-binding</keyword>
<evidence type="ECO:0000256" key="1">
    <source>
        <dbReference type="ARBA" id="ARBA00022741"/>
    </source>
</evidence>
<accession>A0A096AAN6</accession>
<dbReference type="SUPFAM" id="SSF52540">
    <property type="entry name" value="P-loop containing nucleoside triphosphate hydrolases"/>
    <property type="match status" value="2"/>
</dbReference>
<dbReference type="GO" id="GO:0004386">
    <property type="term" value="F:helicase activity"/>
    <property type="evidence" value="ECO:0007669"/>
    <property type="project" value="UniProtKB-KW"/>
</dbReference>
<dbReference type="InterPro" id="IPR049730">
    <property type="entry name" value="SNF2/RAD54-like_C"/>
</dbReference>
<dbReference type="SMART" id="SM00487">
    <property type="entry name" value="DEXDc"/>
    <property type="match status" value="1"/>
</dbReference>
<evidence type="ECO:0000259" key="5">
    <source>
        <dbReference type="PROSITE" id="PS51192"/>
    </source>
</evidence>
<keyword evidence="2" id="KW-0378">Hydrolase</keyword>
<dbReference type="SMART" id="SM00490">
    <property type="entry name" value="HELICc"/>
    <property type="match status" value="1"/>
</dbReference>
<evidence type="ECO:0000256" key="4">
    <source>
        <dbReference type="ARBA" id="ARBA00022840"/>
    </source>
</evidence>
<dbReference type="PANTHER" id="PTHR45766">
    <property type="entry name" value="DNA ANNEALING HELICASE AND ENDONUCLEASE ZRANB3 FAMILY MEMBER"/>
    <property type="match status" value="1"/>
</dbReference>
<dbReference type="AlphaFoldDB" id="A0A096AAN6"/>
<dbReference type="CDD" id="cd18011">
    <property type="entry name" value="DEXDc_RapA"/>
    <property type="match status" value="1"/>
</dbReference>
<evidence type="ECO:0000313" key="7">
    <source>
        <dbReference type="EMBL" id="KGF43616.1"/>
    </source>
</evidence>
<dbReference type="GO" id="GO:0016787">
    <property type="term" value="F:hydrolase activity"/>
    <property type="evidence" value="ECO:0007669"/>
    <property type="project" value="UniProtKB-KW"/>
</dbReference>
<feature type="domain" description="Helicase C-terminal" evidence="6">
    <location>
        <begin position="404"/>
        <end position="575"/>
    </location>
</feature>
<dbReference type="Pfam" id="PF00176">
    <property type="entry name" value="SNF2-rel_dom"/>
    <property type="match status" value="1"/>
</dbReference>
<organism evidence="7 8">
    <name type="scientific">Prevotella melaninogenica DNF00666</name>
    <dbReference type="NCBI Taxonomy" id="1401073"/>
    <lineage>
        <taxon>Bacteria</taxon>
        <taxon>Pseudomonadati</taxon>
        <taxon>Bacteroidota</taxon>
        <taxon>Bacteroidia</taxon>
        <taxon>Bacteroidales</taxon>
        <taxon>Prevotellaceae</taxon>
        <taxon>Prevotella</taxon>
    </lineage>
</organism>
<dbReference type="InterPro" id="IPR001650">
    <property type="entry name" value="Helicase_C-like"/>
</dbReference>
<gene>
    <name evidence="7" type="ORF">HMPREF0661_11855</name>
</gene>
<feature type="domain" description="Helicase ATP-binding" evidence="5">
    <location>
        <begin position="115"/>
        <end position="285"/>
    </location>
</feature>
<dbReference type="PROSITE" id="PS51194">
    <property type="entry name" value="HELICASE_CTER"/>
    <property type="match status" value="1"/>
</dbReference>
<dbReference type="Gene3D" id="3.40.50.300">
    <property type="entry name" value="P-loop containing nucleotide triphosphate hydrolases"/>
    <property type="match status" value="1"/>
</dbReference>
<evidence type="ECO:0000313" key="8">
    <source>
        <dbReference type="Proteomes" id="UP000029578"/>
    </source>
</evidence>
<dbReference type="InterPro" id="IPR027417">
    <property type="entry name" value="P-loop_NTPase"/>
</dbReference>
<keyword evidence="1" id="KW-0547">Nucleotide-binding</keyword>
<dbReference type="InterPro" id="IPR000330">
    <property type="entry name" value="SNF2_N"/>
</dbReference>
<reference evidence="7 8" key="1">
    <citation type="submission" date="2014-07" db="EMBL/GenBank/DDBJ databases">
        <authorList>
            <person name="McCorrison J."/>
            <person name="Sanka R."/>
            <person name="Torralba M."/>
            <person name="Gillis M."/>
            <person name="Haft D.H."/>
            <person name="Methe B."/>
            <person name="Sutton G."/>
            <person name="Nelson K.E."/>
        </authorList>
    </citation>
    <scope>NUCLEOTIDE SEQUENCE [LARGE SCALE GENOMIC DNA]</scope>
    <source>
        <strain evidence="7 8">DNF00666</strain>
    </source>
</reference>
<dbReference type="GO" id="GO:0005524">
    <property type="term" value="F:ATP binding"/>
    <property type="evidence" value="ECO:0007669"/>
    <property type="project" value="UniProtKB-KW"/>
</dbReference>
<dbReference type="InterPro" id="IPR014001">
    <property type="entry name" value="Helicase_ATP-bd"/>
</dbReference>
<proteinExistence type="predicted"/>
<dbReference type="PROSITE" id="PS51192">
    <property type="entry name" value="HELICASE_ATP_BIND_1"/>
    <property type="match status" value="1"/>
</dbReference>
<comment type="caution">
    <text evidence="7">The sequence shown here is derived from an EMBL/GenBank/DDBJ whole genome shotgun (WGS) entry which is preliminary data.</text>
</comment>
<dbReference type="EMBL" id="JRNS01000528">
    <property type="protein sequence ID" value="KGF43616.1"/>
    <property type="molecule type" value="Genomic_DNA"/>
</dbReference>
<dbReference type="InterPro" id="IPR057342">
    <property type="entry name" value="DEXDc_RapA"/>
</dbReference>
<keyword evidence="3 7" id="KW-0347">Helicase</keyword>
<evidence type="ECO:0000259" key="6">
    <source>
        <dbReference type="PROSITE" id="PS51194"/>
    </source>
</evidence>
<dbReference type="PANTHER" id="PTHR45766:SF6">
    <property type="entry name" value="SWI_SNF-RELATED MATRIX-ASSOCIATED ACTIN-DEPENDENT REGULATOR OF CHROMATIN SUBFAMILY A-LIKE PROTEIN 1"/>
    <property type="match status" value="1"/>
</dbReference>
<evidence type="ECO:0000256" key="2">
    <source>
        <dbReference type="ARBA" id="ARBA00022801"/>
    </source>
</evidence>
<protein>
    <submittedName>
        <fullName evidence="7">Helicase</fullName>
    </submittedName>
</protein>
<sequence>MANYAAGQRITVRGEDFLITNIEPDVNGNYLLHCTGISELVQNHHFIFDTDIDKDVEIVSPINTQLVADKDPRWRKTRLLVETSIRNNAFFSQKITMAQGGAFDIAEYQMEPTLKAFELPRPRLLIADGVGLGKTIEVGIFLSEMIRRGRGKRILVCALKSILAQFQEEIWNRFAIPLVRLDSVGVAKIQNDIPLNKNPFDYYDKTIISIDTLKNNGRFRAWLERTHWDIIVIDECHKVANDTSLRGDLAQFLAQKCDSLILTSATPHNGNAESFANLMRMLDPISIPRNGEYTQENINPYYVRRFKKDIEDERIRGQFQNRKVVSIPVDLHPEEEKFLKVQHTRFQSVNKADSSDPLYALSLFKSYLSSPYAAKASLEERSKKDDSIEVKELLDLVNANISSGIDTRYVAFRDKLKEIWKKNAKERIVIFTERIATMKFLEANIKKEFRLGDDQVKRFDGSLSDTEQEEMVNDFAKEDSKIRVFISSDSGSQGVNLHYFCHTMFNYDIPWSLITLEQRNGRIDRYGQKQTPVIYYLVANGEEEELRTDFRILDKLLEKEQEVHDVLGDAMSVMELYNSKKEEDEVAEALRNGDEEFLQPTRRRGGFKRPDVVVATPAKEHLSEKIFEPKLSLYKSDDDFYKDLFNELEAIDSIHHGDVRWQDGDVPYVEVKNNAELTDVLFDIPREAIPSDNIFRLCADKPTLNKSIADSRKNKDGDWSKFLPLYDLHPIIQYLLTKFTASVPKNQAFVVKGEQIPAGMSYYLFYGSHANGLGQNLISKFFVVPLDKEGALRGKPVSLFKFLKQYHLTDGFLQGVQEKDIEVLQKNLKSAIDFGSELYMKEKQSDMALKMEQDLNVYKKKLYLWSTNAEESLFQVDPDDIKITRRNHDKEIEEIKKISDQSSQFYKDMFSLDKAEPYMRLLAVFYNF</sequence>
<dbReference type="InterPro" id="IPR038718">
    <property type="entry name" value="SNF2-like_sf"/>
</dbReference>
<dbReference type="CDD" id="cd18793">
    <property type="entry name" value="SF2_C_SNF"/>
    <property type="match status" value="1"/>
</dbReference>
<dbReference type="Proteomes" id="UP000029578">
    <property type="component" value="Unassembled WGS sequence"/>
</dbReference>
<dbReference type="Gene3D" id="3.40.50.10810">
    <property type="entry name" value="Tandem AAA-ATPase domain"/>
    <property type="match status" value="1"/>
</dbReference>
<evidence type="ECO:0000256" key="3">
    <source>
        <dbReference type="ARBA" id="ARBA00022806"/>
    </source>
</evidence>
<dbReference type="Pfam" id="PF00271">
    <property type="entry name" value="Helicase_C"/>
    <property type="match status" value="1"/>
</dbReference>
<name>A0A096AAN6_9BACT</name>